<evidence type="ECO:0000313" key="1">
    <source>
        <dbReference type="EMBL" id="KFE54007.1"/>
    </source>
</evidence>
<dbReference type="AlphaFoldDB" id="A0A085VEZ4"/>
<evidence type="ECO:0000313" key="2">
    <source>
        <dbReference type="Proteomes" id="UP000028643"/>
    </source>
</evidence>
<gene>
    <name evidence="1" type="ORF">IV02_04475</name>
</gene>
<sequence>MSDNQKTLEQVRAVLGNLINKEIEYLESLNLDDNDRDEASGLMLEMVKAFVDCGYSYKKQKRLLLTDQCVGAMVFGIDYKSSYRYLELTRRFEVVEKISSYPEDTKMFSGWANLISDKSLEYFKQFVF</sequence>
<proteinExistence type="predicted"/>
<name>A0A085VEZ4_PSESX</name>
<accession>A0A085VEZ4</accession>
<reference evidence="1 2" key="1">
    <citation type="submission" date="2014-07" db="EMBL/GenBank/DDBJ databases">
        <title>Draft Genome Sequences of Environmental Pseudomonas syringae strains.</title>
        <authorList>
            <person name="Baltrus D.A."/>
            <person name="Berge O."/>
            <person name="Morris C."/>
        </authorList>
    </citation>
    <scope>NUCLEOTIDE SEQUENCE [LARGE SCALE GENOMIC DNA]</scope>
    <source>
        <strain evidence="1 2">CEB003</strain>
    </source>
</reference>
<protein>
    <submittedName>
        <fullName evidence="1">Uncharacterized protein</fullName>
    </submittedName>
</protein>
<organism evidence="1 2">
    <name type="scientific">Pseudomonas syringae</name>
    <dbReference type="NCBI Taxonomy" id="317"/>
    <lineage>
        <taxon>Bacteria</taxon>
        <taxon>Pseudomonadati</taxon>
        <taxon>Pseudomonadota</taxon>
        <taxon>Gammaproteobacteria</taxon>
        <taxon>Pseudomonadales</taxon>
        <taxon>Pseudomonadaceae</taxon>
        <taxon>Pseudomonas</taxon>
    </lineage>
</organism>
<dbReference type="PATRIC" id="fig|317.174.peg.909"/>
<dbReference type="RefSeq" id="WP_047572460.1">
    <property type="nucleotide sequence ID" value="NZ_JPQT01000063.1"/>
</dbReference>
<comment type="caution">
    <text evidence="1">The sequence shown here is derived from an EMBL/GenBank/DDBJ whole genome shotgun (WGS) entry which is preliminary data.</text>
</comment>
<dbReference type="EMBL" id="JPQT01000063">
    <property type="protein sequence ID" value="KFE54007.1"/>
    <property type="molecule type" value="Genomic_DNA"/>
</dbReference>
<dbReference type="Proteomes" id="UP000028643">
    <property type="component" value="Unassembled WGS sequence"/>
</dbReference>